<evidence type="ECO:0000313" key="2">
    <source>
        <dbReference type="Proteomes" id="UP000507954"/>
    </source>
</evidence>
<accession>A0A508WV62</accession>
<reference evidence="1 2" key="1">
    <citation type="submission" date="2019-06" db="EMBL/GenBank/DDBJ databases">
        <authorList>
            <person name="Le Quere A."/>
            <person name="Colella S."/>
        </authorList>
    </citation>
    <scope>NUCLEOTIDE SEQUENCE [LARGE SCALE GENOMIC DNA]</scope>
    <source>
        <strain evidence="1">EmedicaeMD41</strain>
    </source>
</reference>
<organism evidence="1 2">
    <name type="scientific">Sinorhizobium medicae</name>
    <dbReference type="NCBI Taxonomy" id="110321"/>
    <lineage>
        <taxon>Bacteria</taxon>
        <taxon>Pseudomonadati</taxon>
        <taxon>Pseudomonadota</taxon>
        <taxon>Alphaproteobacteria</taxon>
        <taxon>Hyphomicrobiales</taxon>
        <taxon>Rhizobiaceae</taxon>
        <taxon>Sinorhizobium/Ensifer group</taxon>
        <taxon>Sinorhizobium</taxon>
    </lineage>
</organism>
<protein>
    <submittedName>
        <fullName evidence="1">Uncharacterized protein</fullName>
    </submittedName>
</protein>
<gene>
    <name evidence="1" type="ORF">EMEDMD4_270216</name>
</gene>
<evidence type="ECO:0000313" key="1">
    <source>
        <dbReference type="EMBL" id="VTZ61440.1"/>
    </source>
</evidence>
<dbReference type="EMBL" id="CABFNB010000092">
    <property type="protein sequence ID" value="VTZ61440.1"/>
    <property type="molecule type" value="Genomic_DNA"/>
</dbReference>
<dbReference type="Proteomes" id="UP000507954">
    <property type="component" value="Unassembled WGS sequence"/>
</dbReference>
<dbReference type="AlphaFoldDB" id="A0A508WV62"/>
<sequence>MDGWRCVSVAMVVLHFNIRGVLTFPRKGDPPVSRDPNRNAPNLIVFQSMKARTTEPDLMT</sequence>
<proteinExistence type="predicted"/>
<name>A0A508WV62_9HYPH</name>